<evidence type="ECO:0000256" key="9">
    <source>
        <dbReference type="ARBA" id="ARBA00023317"/>
    </source>
</evidence>
<keyword evidence="8" id="KW-0704">Schiff base</keyword>
<dbReference type="SUPFAM" id="SSF56276">
    <property type="entry name" value="S-adenosylmethionine decarboxylase"/>
    <property type="match status" value="1"/>
</dbReference>
<dbReference type="AlphaFoldDB" id="A0A445MU73"/>
<dbReference type="PROSITE" id="PS51257">
    <property type="entry name" value="PROKAR_LIPOPROTEIN"/>
    <property type="match status" value="1"/>
</dbReference>
<dbReference type="GO" id="GO:0008295">
    <property type="term" value="P:spermidine biosynthetic process"/>
    <property type="evidence" value="ECO:0007669"/>
    <property type="project" value="UniProtKB-KW"/>
</dbReference>
<gene>
    <name evidence="10" type="ORF">PITCH_A1620006</name>
</gene>
<keyword evidence="4" id="KW-0745">Spermidine biosynthesis</keyword>
<reference evidence="10" key="1">
    <citation type="submission" date="2018-01" db="EMBL/GenBank/DDBJ databases">
        <authorList>
            <person name="Regsiter A."/>
            <person name="William W."/>
        </authorList>
    </citation>
    <scope>NUCLEOTIDE SEQUENCE</scope>
    <source>
        <strain evidence="10">TRIP AH-1</strain>
    </source>
</reference>
<evidence type="ECO:0000256" key="2">
    <source>
        <dbReference type="ARBA" id="ARBA00022793"/>
    </source>
</evidence>
<evidence type="ECO:0000313" key="10">
    <source>
        <dbReference type="EMBL" id="SPD72962.1"/>
    </source>
</evidence>
<evidence type="ECO:0000256" key="3">
    <source>
        <dbReference type="ARBA" id="ARBA00022813"/>
    </source>
</evidence>
<evidence type="ECO:0000256" key="6">
    <source>
        <dbReference type="ARBA" id="ARBA00023145"/>
    </source>
</evidence>
<proteinExistence type="predicted"/>
<dbReference type="EMBL" id="OJIN01000071">
    <property type="protein sequence ID" value="SPD72962.1"/>
    <property type="molecule type" value="Genomic_DNA"/>
</dbReference>
<evidence type="ECO:0000256" key="4">
    <source>
        <dbReference type="ARBA" id="ARBA00023066"/>
    </source>
</evidence>
<name>A0A445MU73_9BACT</name>
<dbReference type="EC" id="4.1.1.50" evidence="10"/>
<keyword evidence="7 10" id="KW-0456">Lyase</keyword>
<evidence type="ECO:0000256" key="1">
    <source>
        <dbReference type="ARBA" id="ARBA00001928"/>
    </source>
</evidence>
<dbReference type="Pfam" id="PF02675">
    <property type="entry name" value="AdoMet_dc"/>
    <property type="match status" value="1"/>
</dbReference>
<dbReference type="InterPro" id="IPR003826">
    <property type="entry name" value="AdoMetDC_fam_prok"/>
</dbReference>
<dbReference type="InterPro" id="IPR016067">
    <property type="entry name" value="S-AdoMet_deCO2ase_core"/>
</dbReference>
<keyword evidence="2" id="KW-0210">Decarboxylase</keyword>
<dbReference type="GO" id="GO:0004014">
    <property type="term" value="F:adenosylmethionine decarboxylase activity"/>
    <property type="evidence" value="ECO:0007669"/>
    <property type="project" value="UniProtKB-EC"/>
</dbReference>
<comment type="cofactor">
    <cofactor evidence="1">
        <name>pyruvate</name>
        <dbReference type="ChEBI" id="CHEBI:15361"/>
    </cofactor>
</comment>
<dbReference type="Gene3D" id="3.60.90.10">
    <property type="entry name" value="S-adenosylmethionine decarboxylase"/>
    <property type="match status" value="1"/>
</dbReference>
<keyword evidence="9" id="KW-0670">Pyruvate</keyword>
<organism evidence="10">
    <name type="scientific">uncultured Desulfobacterium sp</name>
    <dbReference type="NCBI Taxonomy" id="201089"/>
    <lineage>
        <taxon>Bacteria</taxon>
        <taxon>Pseudomonadati</taxon>
        <taxon>Thermodesulfobacteriota</taxon>
        <taxon>Desulfobacteria</taxon>
        <taxon>Desulfobacterales</taxon>
        <taxon>Desulfobacteriaceae</taxon>
        <taxon>Desulfobacterium</taxon>
        <taxon>environmental samples</taxon>
    </lineage>
</organism>
<evidence type="ECO:0000256" key="8">
    <source>
        <dbReference type="ARBA" id="ARBA00023270"/>
    </source>
</evidence>
<accession>A0A445MU73</accession>
<dbReference type="PANTHER" id="PTHR33866">
    <property type="entry name" value="S-ADENOSYLMETHIONINE DECARBOXYLASE PROENZYME"/>
    <property type="match status" value="1"/>
</dbReference>
<evidence type="ECO:0000256" key="7">
    <source>
        <dbReference type="ARBA" id="ARBA00023239"/>
    </source>
</evidence>
<evidence type="ECO:0000256" key="5">
    <source>
        <dbReference type="ARBA" id="ARBA00023115"/>
    </source>
</evidence>
<sequence length="129" mass="14882">MKENTSEDHINNSHPWGLLSCIDLYECDPDLIRSEQKIRQFVIELCDLIEMKRFGETLVVNFGEDERVAGFSMTQLIETSLISAHFANLTNTTYLDVFSCKLYDPQAAADFAKTFFKSKRVHLQVVRRS</sequence>
<keyword evidence="3" id="KW-0068">Autocatalytic cleavage</keyword>
<keyword evidence="5" id="KW-0620">Polyamine biosynthesis</keyword>
<dbReference type="GO" id="GO:0005829">
    <property type="term" value="C:cytosol"/>
    <property type="evidence" value="ECO:0007669"/>
    <property type="project" value="TreeGrafter"/>
</dbReference>
<keyword evidence="6" id="KW-0865">Zymogen</keyword>
<protein>
    <submittedName>
        <fullName evidence="10">S-adenosylmethionine decarboxylase proenzyme</fullName>
        <ecNumber evidence="10">4.1.1.50</ecNumber>
    </submittedName>
</protein>
<dbReference type="PANTHER" id="PTHR33866:SF2">
    <property type="entry name" value="S-ADENOSYLMETHIONINE DECARBOXYLASE PROENZYME"/>
    <property type="match status" value="1"/>
</dbReference>